<dbReference type="InterPro" id="IPR001516">
    <property type="entry name" value="Proton_antipo_N"/>
</dbReference>
<feature type="transmembrane region" description="Helical" evidence="6">
    <location>
        <begin position="277"/>
        <end position="298"/>
    </location>
</feature>
<feature type="transmembrane region" description="Helical" evidence="6">
    <location>
        <begin position="654"/>
        <end position="673"/>
    </location>
</feature>
<dbReference type="PRINTS" id="PR01434">
    <property type="entry name" value="NADHDHGNASE5"/>
</dbReference>
<dbReference type="GO" id="GO:0042773">
    <property type="term" value="P:ATP synthesis coupled electron transport"/>
    <property type="evidence" value="ECO:0007669"/>
    <property type="project" value="InterPro"/>
</dbReference>
<feature type="transmembrane region" description="Helical" evidence="6">
    <location>
        <begin position="173"/>
        <end position="195"/>
    </location>
</feature>
<evidence type="ECO:0000256" key="5">
    <source>
        <dbReference type="RuleBase" id="RU000320"/>
    </source>
</evidence>
<evidence type="ECO:0000259" key="7">
    <source>
        <dbReference type="Pfam" id="PF00361"/>
    </source>
</evidence>
<feature type="transmembrane region" description="Helical" evidence="6">
    <location>
        <begin position="431"/>
        <end position="449"/>
    </location>
</feature>
<evidence type="ECO:0000256" key="6">
    <source>
        <dbReference type="SAM" id="Phobius"/>
    </source>
</evidence>
<dbReference type="InterPro" id="IPR003945">
    <property type="entry name" value="NU5C-like"/>
</dbReference>
<evidence type="ECO:0000256" key="1">
    <source>
        <dbReference type="ARBA" id="ARBA00004127"/>
    </source>
</evidence>
<feature type="transmembrane region" description="Helical" evidence="6">
    <location>
        <begin position="140"/>
        <end position="161"/>
    </location>
</feature>
<feature type="transmembrane region" description="Helical" evidence="6">
    <location>
        <begin position="215"/>
        <end position="232"/>
    </location>
</feature>
<dbReference type="PANTHER" id="PTHR42829">
    <property type="entry name" value="NADH-UBIQUINONE OXIDOREDUCTASE CHAIN 5"/>
    <property type="match status" value="1"/>
</dbReference>
<dbReference type="NCBIfam" id="TIGR01974">
    <property type="entry name" value="NDH_I_L"/>
    <property type="match status" value="1"/>
</dbReference>
<feature type="domain" description="NADH:quinone oxidoreductase/Mrp antiporter transmembrane" evidence="7">
    <location>
        <begin position="135"/>
        <end position="421"/>
    </location>
</feature>
<keyword evidence="2 5" id="KW-0812">Transmembrane</keyword>
<evidence type="ECO:0000256" key="4">
    <source>
        <dbReference type="ARBA" id="ARBA00023136"/>
    </source>
</evidence>
<name>A0A4D7JNH6_9BACT</name>
<keyword evidence="4 6" id="KW-0472">Membrane</keyword>
<gene>
    <name evidence="9" type="ORF">DCC35_17285</name>
</gene>
<feature type="transmembrane region" description="Helical" evidence="6">
    <location>
        <begin position="86"/>
        <end position="105"/>
    </location>
</feature>
<protein>
    <submittedName>
        <fullName evidence="9">NADH-quinone oxidoreductase subunit M</fullName>
    </submittedName>
</protein>
<feature type="transmembrane region" description="Helical" evidence="6">
    <location>
        <begin position="481"/>
        <end position="499"/>
    </location>
</feature>
<sequence>MKHNDFIIIILILCGWLIPLLCGISGIFLKNRKNSGLLVSGALALSTLVHSIILFFLYEGNEIIAGLPWIKIGNLDISLGIWANDASISMALLVSFIATLVSFFSRKYMEDEPRIHHYFAFLGFFTFAMIGIVWSENLFLMFVFWELVGLASYLLIGFWYTKPSAAKAGLKAFVMNRIGDFGFLAGMGILFALFHNLSITELSVEYLNTSPDNENIFWIILAGLGIFMGAMGKSAQFPLQVWLPDAMEGPTPASALIHAATMVAAGVYMLSRTVFLYIGWVSDFIVIIGTITALIAAFSAIKQNDIKKVLAFSTISQLGYMIVAAGTGSAGAAMFHLFTHAFFKAGLFLGAGAIIYYMHQREHSETDLPKYFDAQDMRFMGGLRKINLILFIGYTIMTASLCAIPFSSGFLSKESVIKHALIYAQQGDFRFLVPVLLLITSGLTAFYMGRQWYLVFMGKSRLKNNESFKLPALNTNTNKQLVIPVAILALLSLWIPFSLNPFHANEISLFSSLTSYPQNIEYSAPIWLPATAVILTVIGLSAAIFGLTRRRISYASPTFTSKTPFLKLSREQLYFNDFYNLTIVPATIKLGSFLEKVDLKVIDGILHAITIGTVIIGQITKVVEKYFVDGLVRMVVYISGTTGKITRQMQGGRIQLYILYAVISIVFLMLMFYR</sequence>
<dbReference type="KEGG" id="fpf:DCC35_17285"/>
<evidence type="ECO:0000313" key="9">
    <source>
        <dbReference type="EMBL" id="QCK16363.1"/>
    </source>
</evidence>
<dbReference type="Gene3D" id="1.20.5.2700">
    <property type="match status" value="1"/>
</dbReference>
<evidence type="ECO:0000256" key="3">
    <source>
        <dbReference type="ARBA" id="ARBA00022989"/>
    </source>
</evidence>
<feature type="transmembrane region" description="Helical" evidence="6">
    <location>
        <begin position="253"/>
        <end position="271"/>
    </location>
</feature>
<dbReference type="OrthoDB" id="9807568at2"/>
<feature type="transmembrane region" description="Helical" evidence="6">
    <location>
        <begin position="341"/>
        <end position="358"/>
    </location>
</feature>
<dbReference type="PANTHER" id="PTHR42829:SF2">
    <property type="entry name" value="NADH-UBIQUINONE OXIDOREDUCTASE CHAIN 5"/>
    <property type="match status" value="1"/>
</dbReference>
<feature type="transmembrane region" description="Helical" evidence="6">
    <location>
        <begin position="36"/>
        <end position="58"/>
    </location>
</feature>
<dbReference type="EMBL" id="CP028923">
    <property type="protein sequence ID" value="QCK16363.1"/>
    <property type="molecule type" value="Genomic_DNA"/>
</dbReference>
<keyword evidence="3 6" id="KW-1133">Transmembrane helix</keyword>
<dbReference type="RefSeq" id="WP_137091954.1">
    <property type="nucleotide sequence ID" value="NZ_CP028923.1"/>
</dbReference>
<dbReference type="PRINTS" id="PR01435">
    <property type="entry name" value="NPOXDRDTASE5"/>
</dbReference>
<keyword evidence="10" id="KW-1185">Reference proteome</keyword>
<dbReference type="InterPro" id="IPR018393">
    <property type="entry name" value="NADHpl_OxRdtase_5_subgr"/>
</dbReference>
<dbReference type="Pfam" id="PF00662">
    <property type="entry name" value="Proton_antipo_N"/>
    <property type="match status" value="1"/>
</dbReference>
<dbReference type="Pfam" id="PF00361">
    <property type="entry name" value="Proton_antipo_M"/>
    <property type="match status" value="1"/>
</dbReference>
<dbReference type="GO" id="GO:0012505">
    <property type="term" value="C:endomembrane system"/>
    <property type="evidence" value="ECO:0007669"/>
    <property type="project" value="UniProtKB-SubCell"/>
</dbReference>
<dbReference type="GO" id="GO:0016020">
    <property type="term" value="C:membrane"/>
    <property type="evidence" value="ECO:0007669"/>
    <property type="project" value="UniProtKB-SubCell"/>
</dbReference>
<dbReference type="Proteomes" id="UP000298616">
    <property type="component" value="Chromosome"/>
</dbReference>
<dbReference type="GO" id="GO:0008137">
    <property type="term" value="F:NADH dehydrogenase (ubiquinone) activity"/>
    <property type="evidence" value="ECO:0007669"/>
    <property type="project" value="InterPro"/>
</dbReference>
<dbReference type="AlphaFoldDB" id="A0A4D7JNH6"/>
<feature type="domain" description="NADH-Ubiquinone oxidoreductase (complex I) chain 5 N-terminal" evidence="8">
    <location>
        <begin position="69"/>
        <end position="119"/>
    </location>
</feature>
<comment type="subcellular location">
    <subcellularLocation>
        <location evidence="1">Endomembrane system</location>
        <topology evidence="1">Multi-pass membrane protein</topology>
    </subcellularLocation>
    <subcellularLocation>
        <location evidence="5">Membrane</location>
        <topology evidence="5">Multi-pass membrane protein</topology>
    </subcellularLocation>
</comment>
<evidence type="ECO:0000256" key="2">
    <source>
        <dbReference type="ARBA" id="ARBA00022692"/>
    </source>
</evidence>
<feature type="transmembrane region" description="Helical" evidence="6">
    <location>
        <begin position="6"/>
        <end position="29"/>
    </location>
</feature>
<feature type="transmembrane region" description="Helical" evidence="6">
    <location>
        <begin position="117"/>
        <end position="134"/>
    </location>
</feature>
<dbReference type="GO" id="GO:0015990">
    <property type="term" value="P:electron transport coupled proton transport"/>
    <property type="evidence" value="ECO:0007669"/>
    <property type="project" value="TreeGrafter"/>
</dbReference>
<feature type="transmembrane region" description="Helical" evidence="6">
    <location>
        <begin position="388"/>
        <end position="411"/>
    </location>
</feature>
<feature type="transmembrane region" description="Helical" evidence="6">
    <location>
        <begin position="310"/>
        <end position="335"/>
    </location>
</feature>
<proteinExistence type="predicted"/>
<accession>A0A4D7JNH6</accession>
<evidence type="ECO:0000313" key="10">
    <source>
        <dbReference type="Proteomes" id="UP000298616"/>
    </source>
</evidence>
<evidence type="ECO:0000259" key="8">
    <source>
        <dbReference type="Pfam" id="PF00662"/>
    </source>
</evidence>
<dbReference type="GO" id="GO:0003954">
    <property type="term" value="F:NADH dehydrogenase activity"/>
    <property type="evidence" value="ECO:0007669"/>
    <property type="project" value="TreeGrafter"/>
</dbReference>
<feature type="transmembrane region" description="Helical" evidence="6">
    <location>
        <begin position="526"/>
        <end position="547"/>
    </location>
</feature>
<organism evidence="9 10">
    <name type="scientific">Mangrovivirga cuniculi</name>
    <dbReference type="NCBI Taxonomy" id="2715131"/>
    <lineage>
        <taxon>Bacteria</taxon>
        <taxon>Pseudomonadati</taxon>
        <taxon>Bacteroidota</taxon>
        <taxon>Cytophagia</taxon>
        <taxon>Cytophagales</taxon>
        <taxon>Mangrovivirgaceae</taxon>
        <taxon>Mangrovivirga</taxon>
    </lineage>
</organism>
<dbReference type="InterPro" id="IPR001750">
    <property type="entry name" value="ND/Mrp_TM"/>
</dbReference>
<reference evidence="9 10" key="1">
    <citation type="submission" date="2018-04" db="EMBL/GenBank/DDBJ databases">
        <title>Complete genome uncultured novel isolate.</title>
        <authorList>
            <person name="Merlino G."/>
        </authorList>
    </citation>
    <scope>NUCLEOTIDE SEQUENCE [LARGE SCALE GENOMIC DNA]</scope>
    <source>
        <strain evidence="10">R1DC9</strain>
    </source>
</reference>